<protein>
    <submittedName>
        <fullName evidence="2">Uncharacterized protein</fullName>
    </submittedName>
</protein>
<evidence type="ECO:0000313" key="3">
    <source>
        <dbReference type="Proteomes" id="UP000179627"/>
    </source>
</evidence>
<dbReference type="EMBL" id="MBLM01000047">
    <property type="protein sequence ID" value="OHV42405.1"/>
    <property type="molecule type" value="Genomic_DNA"/>
</dbReference>
<gene>
    <name evidence="2" type="ORF">CC117_12690</name>
</gene>
<sequence length="115" mass="12353">MGRRWPTNAAGQTYGSLSDVDEAGDEPDLYLAQATNGRTGYLNRAECEAATGGTVSTLEEAAAWNRRLADLAAAGETISVPVYAEDGRTVVGRFEFANPAQGRVRPRPQRPPRSE</sequence>
<accession>A0A1S1RA42</accession>
<evidence type="ECO:0000313" key="2">
    <source>
        <dbReference type="EMBL" id="OHV42405.1"/>
    </source>
</evidence>
<reference evidence="3" key="1">
    <citation type="submission" date="2016-07" db="EMBL/GenBank/DDBJ databases">
        <title>Sequence Frankia sp. strain CcI1.17.</title>
        <authorList>
            <person name="Ghodhbane-Gtari F."/>
            <person name="Swanson E."/>
            <person name="Gueddou A."/>
            <person name="Morris K."/>
            <person name="Hezbri K."/>
            <person name="Ktari A."/>
            <person name="Nouioui I."/>
            <person name="Abebe-Akele F."/>
            <person name="Simpson S."/>
            <person name="Thomas K."/>
            <person name="Gtari M."/>
            <person name="Tisa L.S."/>
            <person name="Hurst S."/>
        </authorList>
    </citation>
    <scope>NUCLEOTIDE SEQUENCE [LARGE SCALE GENOMIC DNA]</scope>
    <source>
        <strain evidence="3">Cc1.17</strain>
    </source>
</reference>
<name>A0A1S1RA42_9ACTN</name>
<keyword evidence="3" id="KW-1185">Reference proteome</keyword>
<feature type="region of interest" description="Disordered" evidence="1">
    <location>
        <begin position="1"/>
        <end position="23"/>
    </location>
</feature>
<comment type="caution">
    <text evidence="2">The sequence shown here is derived from an EMBL/GenBank/DDBJ whole genome shotgun (WGS) entry which is preliminary data.</text>
</comment>
<dbReference type="AlphaFoldDB" id="A0A1S1RA42"/>
<evidence type="ECO:0000256" key="1">
    <source>
        <dbReference type="SAM" id="MobiDB-lite"/>
    </source>
</evidence>
<organism evidence="2 3">
    <name type="scientific">Parafrankia colletiae</name>
    <dbReference type="NCBI Taxonomy" id="573497"/>
    <lineage>
        <taxon>Bacteria</taxon>
        <taxon>Bacillati</taxon>
        <taxon>Actinomycetota</taxon>
        <taxon>Actinomycetes</taxon>
        <taxon>Frankiales</taxon>
        <taxon>Frankiaceae</taxon>
        <taxon>Parafrankia</taxon>
    </lineage>
</organism>
<dbReference type="Proteomes" id="UP000179627">
    <property type="component" value="Unassembled WGS sequence"/>
</dbReference>
<proteinExistence type="predicted"/>